<keyword evidence="3" id="KW-0804">Transcription</keyword>
<dbReference type="AlphaFoldDB" id="A0A9X1NB67"/>
<dbReference type="PRINTS" id="PR00035">
    <property type="entry name" value="HTHGNTR"/>
</dbReference>
<dbReference type="Gene3D" id="1.10.10.10">
    <property type="entry name" value="Winged helix-like DNA-binding domain superfamily/Winged helix DNA-binding domain"/>
    <property type="match status" value="1"/>
</dbReference>
<dbReference type="CDD" id="cd07377">
    <property type="entry name" value="WHTH_GntR"/>
    <property type="match status" value="1"/>
</dbReference>
<keyword evidence="6" id="KW-1185">Reference proteome</keyword>
<dbReference type="Gene3D" id="1.20.120.530">
    <property type="entry name" value="GntR ligand-binding domain-like"/>
    <property type="match status" value="1"/>
</dbReference>
<dbReference type="SMART" id="SM00345">
    <property type="entry name" value="HTH_GNTR"/>
    <property type="match status" value="1"/>
</dbReference>
<protein>
    <submittedName>
        <fullName evidence="5">GntR family transcriptional regulator</fullName>
    </submittedName>
</protein>
<dbReference type="InterPro" id="IPR036388">
    <property type="entry name" value="WH-like_DNA-bd_sf"/>
</dbReference>
<dbReference type="Pfam" id="PF07729">
    <property type="entry name" value="FCD"/>
    <property type="match status" value="1"/>
</dbReference>
<feature type="domain" description="HTH gntR-type" evidence="4">
    <location>
        <begin position="2"/>
        <end position="69"/>
    </location>
</feature>
<dbReference type="SMART" id="SM00895">
    <property type="entry name" value="FCD"/>
    <property type="match status" value="1"/>
</dbReference>
<comment type="caution">
    <text evidence="5">The sequence shown here is derived from an EMBL/GenBank/DDBJ whole genome shotgun (WGS) entry which is preliminary data.</text>
</comment>
<organism evidence="5 6">
    <name type="scientific">Kineosporia babensis</name>
    <dbReference type="NCBI Taxonomy" id="499548"/>
    <lineage>
        <taxon>Bacteria</taxon>
        <taxon>Bacillati</taxon>
        <taxon>Actinomycetota</taxon>
        <taxon>Actinomycetes</taxon>
        <taxon>Kineosporiales</taxon>
        <taxon>Kineosporiaceae</taxon>
        <taxon>Kineosporia</taxon>
    </lineage>
</organism>
<dbReference type="SUPFAM" id="SSF46785">
    <property type="entry name" value="Winged helix' DNA-binding domain"/>
    <property type="match status" value="1"/>
</dbReference>
<dbReference type="Proteomes" id="UP001138997">
    <property type="component" value="Unassembled WGS sequence"/>
</dbReference>
<dbReference type="InterPro" id="IPR011711">
    <property type="entry name" value="GntR_C"/>
</dbReference>
<evidence type="ECO:0000313" key="5">
    <source>
        <dbReference type="EMBL" id="MCD5312002.1"/>
    </source>
</evidence>
<evidence type="ECO:0000313" key="6">
    <source>
        <dbReference type="Proteomes" id="UP001138997"/>
    </source>
</evidence>
<dbReference type="RefSeq" id="WP_231441766.1">
    <property type="nucleotide sequence ID" value="NZ_JAJOMB010000006.1"/>
</dbReference>
<keyword evidence="2" id="KW-0238">DNA-binding</keyword>
<evidence type="ECO:0000256" key="3">
    <source>
        <dbReference type="ARBA" id="ARBA00023163"/>
    </source>
</evidence>
<dbReference type="PANTHER" id="PTHR43537">
    <property type="entry name" value="TRANSCRIPTIONAL REGULATOR, GNTR FAMILY"/>
    <property type="match status" value="1"/>
</dbReference>
<gene>
    <name evidence="5" type="ORF">LR394_13910</name>
</gene>
<evidence type="ECO:0000256" key="2">
    <source>
        <dbReference type="ARBA" id="ARBA00023125"/>
    </source>
</evidence>
<dbReference type="SUPFAM" id="SSF48008">
    <property type="entry name" value="GntR ligand-binding domain-like"/>
    <property type="match status" value="1"/>
</dbReference>
<evidence type="ECO:0000259" key="4">
    <source>
        <dbReference type="PROSITE" id="PS50949"/>
    </source>
</evidence>
<dbReference type="PANTHER" id="PTHR43537:SF24">
    <property type="entry name" value="GLUCONATE OPERON TRANSCRIPTIONAL REPRESSOR"/>
    <property type="match status" value="1"/>
</dbReference>
<dbReference type="PROSITE" id="PS50949">
    <property type="entry name" value="HTH_GNTR"/>
    <property type="match status" value="1"/>
</dbReference>
<dbReference type="InterPro" id="IPR036390">
    <property type="entry name" value="WH_DNA-bd_sf"/>
</dbReference>
<keyword evidence="1" id="KW-0805">Transcription regulation</keyword>
<proteinExistence type="predicted"/>
<dbReference type="EMBL" id="JAJOMB010000006">
    <property type="protein sequence ID" value="MCD5312002.1"/>
    <property type="molecule type" value="Genomic_DNA"/>
</dbReference>
<dbReference type="GO" id="GO:0003677">
    <property type="term" value="F:DNA binding"/>
    <property type="evidence" value="ECO:0007669"/>
    <property type="project" value="UniProtKB-KW"/>
</dbReference>
<name>A0A9X1NB67_9ACTN</name>
<dbReference type="InterPro" id="IPR008920">
    <property type="entry name" value="TF_FadR/GntR_C"/>
</dbReference>
<accession>A0A9X1NB67</accession>
<dbReference type="Pfam" id="PF00392">
    <property type="entry name" value="GntR"/>
    <property type="match status" value="1"/>
</dbReference>
<dbReference type="InterPro" id="IPR000524">
    <property type="entry name" value="Tscrpt_reg_HTH_GntR"/>
</dbReference>
<dbReference type="GO" id="GO:0003700">
    <property type="term" value="F:DNA-binding transcription factor activity"/>
    <property type="evidence" value="ECO:0007669"/>
    <property type="project" value="InterPro"/>
</dbReference>
<sequence length="214" mass="22867">MGAAAERVTEALRQDVLTGVLAPGSRLTEAALAERYGTSRVPVREAVRALAADGFLELRPNAGATVAAVPVDDLADLYAVRRVAEGITASRCAQRVAAGRAEGLVAELSGIVDAGFEALAQDRPAEGARLNAEFHAAVARGSQAQSMTMVLRRVSERIQWAYSTTVAQQGKRAWTEHRQIVVAIAAGNEVRAGQAMERHIERSRASFHTGVRER</sequence>
<evidence type="ECO:0000256" key="1">
    <source>
        <dbReference type="ARBA" id="ARBA00023015"/>
    </source>
</evidence>
<reference evidence="5" key="1">
    <citation type="submission" date="2021-11" db="EMBL/GenBank/DDBJ databases">
        <title>Streptomyces corallinus and Kineosporia corallina sp. nov., two new coral-derived marine actinobacteria.</title>
        <authorList>
            <person name="Buangrab K."/>
            <person name="Sutthacheep M."/>
            <person name="Yeemin T."/>
            <person name="Harunari E."/>
            <person name="Igarashi Y."/>
            <person name="Sripreechasak P."/>
            <person name="Kanchanasin P."/>
            <person name="Tanasupawat S."/>
            <person name="Phongsopitanun W."/>
        </authorList>
    </citation>
    <scope>NUCLEOTIDE SEQUENCE</scope>
    <source>
        <strain evidence="5">JCM 31032</strain>
    </source>
</reference>